<dbReference type="Gene3D" id="3.90.226.10">
    <property type="entry name" value="2-enoyl-CoA Hydratase, Chain A, domain 1"/>
    <property type="match status" value="1"/>
</dbReference>
<evidence type="ECO:0000313" key="3">
    <source>
        <dbReference type="EMBL" id="NMB69777.1"/>
    </source>
</evidence>
<dbReference type="GO" id="GO:0004176">
    <property type="term" value="F:ATP-dependent peptidase activity"/>
    <property type="evidence" value="ECO:0007669"/>
    <property type="project" value="InterPro"/>
</dbReference>
<dbReference type="Proteomes" id="UP000526033">
    <property type="component" value="Unassembled WGS sequence"/>
</dbReference>
<evidence type="ECO:0000256" key="2">
    <source>
        <dbReference type="RuleBase" id="RU003567"/>
    </source>
</evidence>
<dbReference type="Pfam" id="PF00574">
    <property type="entry name" value="CLP_protease"/>
    <property type="match status" value="1"/>
</dbReference>
<comment type="caution">
    <text evidence="3">The sequence shown here is derived from an EMBL/GenBank/DDBJ whole genome shotgun (WGS) entry which is preliminary data.</text>
</comment>
<dbReference type="PANTHER" id="PTHR10381">
    <property type="entry name" value="ATP-DEPENDENT CLP PROTEASE PROTEOLYTIC SUBUNIT"/>
    <property type="match status" value="1"/>
</dbReference>
<gene>
    <name evidence="3" type="ORF">GYA27_01045</name>
</gene>
<reference evidence="3 4" key="1">
    <citation type="journal article" date="2020" name="Biotechnol. Biofuels">
        <title>New insights from the biogas microbiome by comprehensive genome-resolved metagenomics of nearly 1600 species originating from multiple anaerobic digesters.</title>
        <authorList>
            <person name="Campanaro S."/>
            <person name="Treu L."/>
            <person name="Rodriguez-R L.M."/>
            <person name="Kovalovszki A."/>
            <person name="Ziels R.M."/>
            <person name="Maus I."/>
            <person name="Zhu X."/>
            <person name="Kougias P.G."/>
            <person name="Basile A."/>
            <person name="Luo G."/>
            <person name="Schluter A."/>
            <person name="Konstantinidis K.T."/>
            <person name="Angelidaki I."/>
        </authorList>
    </citation>
    <scope>NUCLEOTIDE SEQUENCE [LARGE SCALE GENOMIC DNA]</scope>
    <source>
        <strain evidence="3">AS27yjCOA_165</strain>
    </source>
</reference>
<dbReference type="PRINTS" id="PR00127">
    <property type="entry name" value="CLPPROTEASEP"/>
</dbReference>
<dbReference type="InterPro" id="IPR001907">
    <property type="entry name" value="ClpP"/>
</dbReference>
<dbReference type="GO" id="GO:0004252">
    <property type="term" value="F:serine-type endopeptidase activity"/>
    <property type="evidence" value="ECO:0007669"/>
    <property type="project" value="InterPro"/>
</dbReference>
<dbReference type="SUPFAM" id="SSF52096">
    <property type="entry name" value="ClpP/crotonase"/>
    <property type="match status" value="1"/>
</dbReference>
<dbReference type="AlphaFoldDB" id="A0A7X9DKH4"/>
<proteinExistence type="inferred from homology"/>
<dbReference type="InterPro" id="IPR023562">
    <property type="entry name" value="ClpP/TepA"/>
</dbReference>
<comment type="similarity">
    <text evidence="1 2">Belongs to the peptidase S14 family.</text>
</comment>
<feature type="non-terminal residue" evidence="3">
    <location>
        <position position="144"/>
    </location>
</feature>
<evidence type="ECO:0000313" key="4">
    <source>
        <dbReference type="Proteomes" id="UP000526033"/>
    </source>
</evidence>
<name>A0A7X9DKH4_UNCKA</name>
<dbReference type="GO" id="GO:0051117">
    <property type="term" value="F:ATPase binding"/>
    <property type="evidence" value="ECO:0007669"/>
    <property type="project" value="TreeGrafter"/>
</dbReference>
<dbReference type="GO" id="GO:0006515">
    <property type="term" value="P:protein quality control for misfolded or incompletely synthesized proteins"/>
    <property type="evidence" value="ECO:0007669"/>
    <property type="project" value="TreeGrafter"/>
</dbReference>
<dbReference type="GO" id="GO:0009368">
    <property type="term" value="C:endopeptidase Clp complex"/>
    <property type="evidence" value="ECO:0007669"/>
    <property type="project" value="TreeGrafter"/>
</dbReference>
<protein>
    <recommendedName>
        <fullName evidence="2">ATP-dependent Clp protease proteolytic subunit</fullName>
    </recommendedName>
</protein>
<sequence>MDLLEAIIPEESGANMQLADPYLLQTYKLLEERTIWVDTEIDESLLNVTRQIMLWNMEDKDIKVEDRIPIKICIFSPGGNLAETMHACSVIQMSKTPVWTINMGMAMSGGFLLLCAGHKGCRYTLPYARAMAHSGYGGVQGDFQ</sequence>
<accession>A0A7X9DKH4</accession>
<organism evidence="3 4">
    <name type="scientific">candidate division WWE3 bacterium</name>
    <dbReference type="NCBI Taxonomy" id="2053526"/>
    <lineage>
        <taxon>Bacteria</taxon>
        <taxon>Katanobacteria</taxon>
    </lineage>
</organism>
<evidence type="ECO:0000256" key="1">
    <source>
        <dbReference type="ARBA" id="ARBA00007039"/>
    </source>
</evidence>
<dbReference type="EMBL" id="JAAZNL010000011">
    <property type="protein sequence ID" value="NMB69777.1"/>
    <property type="molecule type" value="Genomic_DNA"/>
</dbReference>
<dbReference type="PANTHER" id="PTHR10381:SF11">
    <property type="entry name" value="ATP-DEPENDENT CLP PROTEASE PROTEOLYTIC SUBUNIT, MITOCHONDRIAL"/>
    <property type="match status" value="1"/>
</dbReference>
<dbReference type="InterPro" id="IPR029045">
    <property type="entry name" value="ClpP/crotonase-like_dom_sf"/>
</dbReference>